<evidence type="ECO:0000256" key="5">
    <source>
        <dbReference type="SAM" id="MobiDB-lite"/>
    </source>
</evidence>
<protein>
    <recommendedName>
        <fullName evidence="10">HOOK N-terminal domain-containing protein</fullName>
    </recommendedName>
</protein>
<name>A0A080Z3J9_PHYNI</name>
<dbReference type="GO" id="GO:0005737">
    <property type="term" value="C:cytoplasm"/>
    <property type="evidence" value="ECO:0007669"/>
    <property type="project" value="UniProtKB-SubCell"/>
</dbReference>
<dbReference type="InterPro" id="IPR008636">
    <property type="entry name" value="Hook_C"/>
</dbReference>
<feature type="coiled-coil region" evidence="4">
    <location>
        <begin position="626"/>
        <end position="685"/>
    </location>
</feature>
<dbReference type="SUPFAM" id="SSF116907">
    <property type="entry name" value="Hook domain"/>
    <property type="match status" value="1"/>
</dbReference>
<dbReference type="GO" id="GO:0030705">
    <property type="term" value="P:cytoskeleton-dependent intracellular transport"/>
    <property type="evidence" value="ECO:0007669"/>
    <property type="project" value="InterPro"/>
</dbReference>
<evidence type="ECO:0000256" key="1">
    <source>
        <dbReference type="ARBA" id="ARBA00004496"/>
    </source>
</evidence>
<dbReference type="GO" id="GO:0051959">
    <property type="term" value="F:dynein light intermediate chain binding"/>
    <property type="evidence" value="ECO:0007669"/>
    <property type="project" value="TreeGrafter"/>
</dbReference>
<feature type="coiled-coil region" evidence="4">
    <location>
        <begin position="481"/>
        <end position="578"/>
    </location>
</feature>
<evidence type="ECO:0008006" key="10">
    <source>
        <dbReference type="Google" id="ProtNLM"/>
    </source>
</evidence>
<dbReference type="AlphaFoldDB" id="A0A080Z3J9"/>
<keyword evidence="2" id="KW-0963">Cytoplasm</keyword>
<feature type="coiled-coil region" evidence="4">
    <location>
        <begin position="808"/>
        <end position="835"/>
    </location>
</feature>
<feature type="coiled-coil region" evidence="4">
    <location>
        <begin position="406"/>
        <end position="433"/>
    </location>
</feature>
<comment type="caution">
    <text evidence="8">The sequence shown here is derived from an EMBL/GenBank/DDBJ whole genome shotgun (WGS) entry which is preliminary data.</text>
</comment>
<dbReference type="InterPro" id="IPR036872">
    <property type="entry name" value="CH_dom_sf"/>
</dbReference>
<proteinExistence type="predicted"/>
<dbReference type="OrthoDB" id="49395at2759"/>
<gene>
    <name evidence="8" type="ORF">F444_20741</name>
</gene>
<dbReference type="PANTHER" id="PTHR18947">
    <property type="entry name" value="HOOK PROTEINS"/>
    <property type="match status" value="1"/>
</dbReference>
<feature type="domain" description="Hook C-terminal" evidence="6">
    <location>
        <begin position="170"/>
        <end position="495"/>
    </location>
</feature>
<dbReference type="PANTHER" id="PTHR18947:SF28">
    <property type="entry name" value="GIRDIN, ISOFORM A"/>
    <property type="match status" value="1"/>
</dbReference>
<sequence length="981" mass="112036">MRTGDAKASSLMRWLSFYAVNPQEECVSIVLRLLRLAFPKTVAELKLSDGWNAVVIILEGFYETNLAVDVQKVGSELNDTLTALLELVLGAVVQCEAKERFINDILAMEDAVQADLMAIIEKVMAQGVSIPNFAADDEEKRQKVSPGIGSPLLYLSRNSTLDRVKRENGVLKEENIHLAQELEMATKKFGDIEREREQLLELMQGLKEQVDADALRRERAIHAQYNERVSTLQLELDSTKAELHKKEALASKVPALSDEVDLLRPLGEKMKKVDSTVAKYKAKIDELSGAKDMLRQIESTNAELVERNLALESYVAKAAAWQRKLKEAKETITVLEFRVVELETVLAREREEFRMARAELETIQGALQESKALIAELQECPGQQATDTAGSIHSVTTIATGISELNPELMQKLTRLKYENAELKKQVDSETAARIDSLVDEMGDLSRLKKSFEKKYFDTQQTLQSTQAELKQTKEHCASIVAELQAKIREFREQQSCLEENVSAQNLETKTVIAARDRLAAELSDSTQQNYQLEQEISRLHSEISELQVVSEALTRQNKLLSEQCASLSRAKEDTEANLARQIECTMMQFEDINAERIRFQEQKSHELEQLTSRIHDDKLKYDAERKRLETTLISATKDLERYQEQHSVSNADWSTREAELNNRIEELERLCNQSKQQEQALKSTIRSQLESNTCLVEKNKAMKADAVDKREKTTRLETTITRLESKVALLEKERRHFTAEDERKRSAVDGLSSYSSQLSTQVNVLATEMEKVLKENKDLHAKQEWCRCKNKAASTSTSAQNYYLSRIQQVEQDKRQVERKRRELLLVNAKLIQEQKQLHVKNVSLTDRIHELEESVNHWRLCDERRRTQEGQPSLSDAMSSTSDSNELPDNKNQMKFRQVGSRKRKLETVYKPTESSSEEGDSTADSGFTDAKAFFSKTSEPAQSNPEPRQRRFSHFITRNLIPDESNEEKEKRAECKQQ</sequence>
<dbReference type="EMBL" id="ANJA01003821">
    <property type="protein sequence ID" value="ETO61210.1"/>
    <property type="molecule type" value="Genomic_DNA"/>
</dbReference>
<dbReference type="Proteomes" id="UP000028582">
    <property type="component" value="Unassembled WGS sequence"/>
</dbReference>
<feature type="coiled-coil region" evidence="4">
    <location>
        <begin position="287"/>
        <end position="366"/>
    </location>
</feature>
<feature type="compositionally biased region" description="Basic and acidic residues" evidence="5">
    <location>
        <begin position="971"/>
        <end position="981"/>
    </location>
</feature>
<organism evidence="8 9">
    <name type="scientific">Phytophthora nicotianae P1976</name>
    <dbReference type="NCBI Taxonomy" id="1317066"/>
    <lineage>
        <taxon>Eukaryota</taxon>
        <taxon>Sar</taxon>
        <taxon>Stramenopiles</taxon>
        <taxon>Oomycota</taxon>
        <taxon>Peronosporomycetes</taxon>
        <taxon>Peronosporales</taxon>
        <taxon>Peronosporaceae</taxon>
        <taxon>Phytophthora</taxon>
    </lineage>
</organism>
<evidence type="ECO:0000259" key="6">
    <source>
        <dbReference type="Pfam" id="PF05622"/>
    </source>
</evidence>
<feature type="compositionally biased region" description="Polar residues" evidence="5">
    <location>
        <begin position="887"/>
        <end position="897"/>
    </location>
</feature>
<dbReference type="Pfam" id="PF19047">
    <property type="entry name" value="HOOK_N"/>
    <property type="match status" value="1"/>
</dbReference>
<evidence type="ECO:0000313" key="8">
    <source>
        <dbReference type="EMBL" id="ETO61210.1"/>
    </source>
</evidence>
<dbReference type="InterPro" id="IPR043936">
    <property type="entry name" value="HOOK_N"/>
</dbReference>
<evidence type="ECO:0000256" key="2">
    <source>
        <dbReference type="ARBA" id="ARBA00022490"/>
    </source>
</evidence>
<dbReference type="GO" id="GO:0005815">
    <property type="term" value="C:microtubule organizing center"/>
    <property type="evidence" value="ECO:0007669"/>
    <property type="project" value="TreeGrafter"/>
</dbReference>
<comment type="subcellular location">
    <subcellularLocation>
        <location evidence="1">Cytoplasm</location>
    </subcellularLocation>
</comment>
<feature type="coiled-coil region" evidence="4">
    <location>
        <begin position="714"/>
        <end position="741"/>
    </location>
</feature>
<feature type="region of interest" description="Disordered" evidence="5">
    <location>
        <begin position="864"/>
        <end position="981"/>
    </location>
</feature>
<evidence type="ECO:0000256" key="3">
    <source>
        <dbReference type="ARBA" id="ARBA00023054"/>
    </source>
</evidence>
<evidence type="ECO:0000256" key="4">
    <source>
        <dbReference type="SAM" id="Coils"/>
    </source>
</evidence>
<evidence type="ECO:0000259" key="7">
    <source>
        <dbReference type="Pfam" id="PF19047"/>
    </source>
</evidence>
<reference evidence="8 9" key="1">
    <citation type="submission" date="2013-11" db="EMBL/GenBank/DDBJ databases">
        <title>The Genome Sequence of Phytophthora parasitica P1976.</title>
        <authorList>
            <consortium name="The Broad Institute Genomics Platform"/>
            <person name="Russ C."/>
            <person name="Tyler B."/>
            <person name="Panabieres F."/>
            <person name="Shan W."/>
            <person name="Tripathy S."/>
            <person name="Grunwald N."/>
            <person name="Machado M."/>
            <person name="Johnson C.S."/>
            <person name="Walker B."/>
            <person name="Young S."/>
            <person name="Zeng Q."/>
            <person name="Gargeya S."/>
            <person name="Fitzgerald M."/>
            <person name="Haas B."/>
            <person name="Abouelleil A."/>
            <person name="Allen A.W."/>
            <person name="Alvarado L."/>
            <person name="Arachchi H.M."/>
            <person name="Berlin A.M."/>
            <person name="Chapman S.B."/>
            <person name="Gainer-Dewar J."/>
            <person name="Goldberg J."/>
            <person name="Griggs A."/>
            <person name="Gujja S."/>
            <person name="Hansen M."/>
            <person name="Howarth C."/>
            <person name="Imamovic A."/>
            <person name="Ireland A."/>
            <person name="Larimer J."/>
            <person name="McCowan C."/>
            <person name="Murphy C."/>
            <person name="Pearson M."/>
            <person name="Poon T.W."/>
            <person name="Priest M."/>
            <person name="Roberts A."/>
            <person name="Saif S."/>
            <person name="Shea T."/>
            <person name="Sisk P."/>
            <person name="Sykes S."/>
            <person name="Wortman J."/>
            <person name="Nusbaum C."/>
            <person name="Birren B."/>
        </authorList>
    </citation>
    <scope>NUCLEOTIDE SEQUENCE [LARGE SCALE GENOMIC DNA]</scope>
    <source>
        <strain evidence="8 9">P1976</strain>
    </source>
</reference>
<feature type="coiled-coil region" evidence="4">
    <location>
        <begin position="161"/>
        <end position="249"/>
    </location>
</feature>
<accession>A0A080Z3J9</accession>
<dbReference type="GO" id="GO:0008017">
    <property type="term" value="F:microtubule binding"/>
    <property type="evidence" value="ECO:0007669"/>
    <property type="project" value="InterPro"/>
</dbReference>
<evidence type="ECO:0000313" key="9">
    <source>
        <dbReference type="Proteomes" id="UP000028582"/>
    </source>
</evidence>
<feature type="compositionally biased region" description="Polar residues" evidence="5">
    <location>
        <begin position="938"/>
        <end position="949"/>
    </location>
</feature>
<dbReference type="GO" id="GO:0031122">
    <property type="term" value="P:cytoplasmic microtubule organization"/>
    <property type="evidence" value="ECO:0007669"/>
    <property type="project" value="InterPro"/>
</dbReference>
<feature type="domain" description="HOOK N-terminal" evidence="7">
    <location>
        <begin position="67"/>
        <end position="120"/>
    </location>
</feature>
<dbReference type="Gene3D" id="1.10.418.10">
    <property type="entry name" value="Calponin-like domain"/>
    <property type="match status" value="1"/>
</dbReference>
<feature type="compositionally biased region" description="Low complexity" evidence="5">
    <location>
        <begin position="875"/>
        <end position="886"/>
    </location>
</feature>
<dbReference type="Pfam" id="PF05622">
    <property type="entry name" value="HOOK"/>
    <property type="match status" value="1"/>
</dbReference>
<keyword evidence="3 4" id="KW-0175">Coiled coil</keyword>